<evidence type="ECO:0000256" key="2">
    <source>
        <dbReference type="ARBA" id="ARBA00023015"/>
    </source>
</evidence>
<reference evidence="6" key="1">
    <citation type="submission" date="2015-04" db="UniProtKB">
        <authorList>
            <consortium name="EnsemblPlants"/>
        </authorList>
    </citation>
    <scope>IDENTIFICATION</scope>
</reference>
<evidence type="ECO:0000313" key="7">
    <source>
        <dbReference type="Proteomes" id="UP000026961"/>
    </source>
</evidence>
<evidence type="ECO:0000256" key="1">
    <source>
        <dbReference type="ARBA" id="ARBA00004123"/>
    </source>
</evidence>
<dbReference type="Gramene" id="OGLUM06G22760.1">
    <property type="protein sequence ID" value="OGLUM06G22760.1"/>
    <property type="gene ID" value="OGLUM06G22760"/>
</dbReference>
<keyword evidence="4" id="KW-0804">Transcription</keyword>
<dbReference type="GO" id="GO:0003700">
    <property type="term" value="F:DNA-binding transcription factor activity"/>
    <property type="evidence" value="ECO:0007669"/>
    <property type="project" value="InterPro"/>
</dbReference>
<keyword evidence="5" id="KW-0539">Nucleus</keyword>
<proteinExistence type="predicted"/>
<dbReference type="GO" id="GO:0000976">
    <property type="term" value="F:transcription cis-regulatory region binding"/>
    <property type="evidence" value="ECO:0007669"/>
    <property type="project" value="TreeGrafter"/>
</dbReference>
<dbReference type="HOGENOM" id="CLU_169913_0_0_1"/>
<comment type="subcellular location">
    <subcellularLocation>
        <location evidence="1">Nucleus</location>
    </subcellularLocation>
</comment>
<accession>A0A0E0AC41</accession>
<evidence type="ECO:0000256" key="3">
    <source>
        <dbReference type="ARBA" id="ARBA00023125"/>
    </source>
</evidence>
<dbReference type="InterPro" id="IPR046347">
    <property type="entry name" value="bZIP_sf"/>
</dbReference>
<reference evidence="6" key="2">
    <citation type="submission" date="2018-05" db="EMBL/GenBank/DDBJ databases">
        <title>OgluRS3 (Oryza glumaepatula Reference Sequence Version 3).</title>
        <authorList>
            <person name="Zhang J."/>
            <person name="Kudrna D."/>
            <person name="Lee S."/>
            <person name="Talag J."/>
            <person name="Welchert J."/>
            <person name="Wing R.A."/>
        </authorList>
    </citation>
    <scope>NUCLEOTIDE SEQUENCE [LARGE SCALE GENOMIC DNA]</scope>
</reference>
<dbReference type="GO" id="GO:0005634">
    <property type="term" value="C:nucleus"/>
    <property type="evidence" value="ECO:0007669"/>
    <property type="project" value="UniProtKB-SubCell"/>
</dbReference>
<dbReference type="PANTHER" id="PTHR45764:SF76">
    <property type="entry name" value="OS02G0132500 PROTEIN"/>
    <property type="match status" value="1"/>
</dbReference>
<dbReference type="PANTHER" id="PTHR45764">
    <property type="entry name" value="BZIP TRANSCRIPTION FACTOR 44"/>
    <property type="match status" value="1"/>
</dbReference>
<dbReference type="SUPFAM" id="SSF57959">
    <property type="entry name" value="Leucine zipper domain"/>
    <property type="match status" value="1"/>
</dbReference>
<keyword evidence="7" id="KW-1185">Reference proteome</keyword>
<sequence length="87" mass="9642">MMLSNRESARMRKQRHLDNLTAQVAHLHRENVHVTTALGLTTYGLLAVDAENAVLRTQSSKLAARLSSPLKLTCDLGQFHIFSVSLS</sequence>
<name>A0A0E0AC41_9ORYZ</name>
<evidence type="ECO:0000256" key="5">
    <source>
        <dbReference type="ARBA" id="ARBA00023242"/>
    </source>
</evidence>
<dbReference type="Proteomes" id="UP000026961">
    <property type="component" value="Chromosome 6"/>
</dbReference>
<keyword evidence="3" id="KW-0238">DNA-binding</keyword>
<evidence type="ECO:0008006" key="8">
    <source>
        <dbReference type="Google" id="ProtNLM"/>
    </source>
</evidence>
<keyword evidence="2" id="KW-0805">Transcription regulation</keyword>
<evidence type="ECO:0000256" key="4">
    <source>
        <dbReference type="ARBA" id="ARBA00023163"/>
    </source>
</evidence>
<dbReference type="InterPro" id="IPR045314">
    <property type="entry name" value="bZIP_plant_GBF1"/>
</dbReference>
<dbReference type="EnsemblPlants" id="OGLUM06G22760.1">
    <property type="protein sequence ID" value="OGLUM06G22760.1"/>
    <property type="gene ID" value="OGLUM06G22760"/>
</dbReference>
<dbReference type="AlphaFoldDB" id="A0A0E0AC41"/>
<dbReference type="STRING" id="40148.A0A0E0AC41"/>
<dbReference type="CDD" id="cd14702">
    <property type="entry name" value="bZIP_plant_GBF1"/>
    <property type="match status" value="1"/>
</dbReference>
<dbReference type="GO" id="GO:0045893">
    <property type="term" value="P:positive regulation of DNA-templated transcription"/>
    <property type="evidence" value="ECO:0007669"/>
    <property type="project" value="TreeGrafter"/>
</dbReference>
<evidence type="ECO:0000313" key="6">
    <source>
        <dbReference type="EnsemblPlants" id="OGLUM06G22760.1"/>
    </source>
</evidence>
<protein>
    <recommendedName>
        <fullName evidence="8">BZIP domain-containing protein</fullName>
    </recommendedName>
</protein>
<organism evidence="6">
    <name type="scientific">Oryza glumipatula</name>
    <dbReference type="NCBI Taxonomy" id="40148"/>
    <lineage>
        <taxon>Eukaryota</taxon>
        <taxon>Viridiplantae</taxon>
        <taxon>Streptophyta</taxon>
        <taxon>Embryophyta</taxon>
        <taxon>Tracheophyta</taxon>
        <taxon>Spermatophyta</taxon>
        <taxon>Magnoliopsida</taxon>
        <taxon>Liliopsida</taxon>
        <taxon>Poales</taxon>
        <taxon>Poaceae</taxon>
        <taxon>BOP clade</taxon>
        <taxon>Oryzoideae</taxon>
        <taxon>Oryzeae</taxon>
        <taxon>Oryzinae</taxon>
        <taxon>Oryza</taxon>
    </lineage>
</organism>